<dbReference type="AlphaFoldDB" id="A0A9E8ZGJ9"/>
<dbReference type="Proteomes" id="UP001163152">
    <property type="component" value="Chromosome"/>
</dbReference>
<evidence type="ECO:0000256" key="1">
    <source>
        <dbReference type="SAM" id="Phobius"/>
    </source>
</evidence>
<organism evidence="2 3">
    <name type="scientific">Thermocoleostomius sinensis A174</name>
    <dbReference type="NCBI Taxonomy" id="2016057"/>
    <lineage>
        <taxon>Bacteria</taxon>
        <taxon>Bacillati</taxon>
        <taxon>Cyanobacteriota</taxon>
        <taxon>Cyanophyceae</taxon>
        <taxon>Oculatellales</taxon>
        <taxon>Oculatellaceae</taxon>
        <taxon>Thermocoleostomius</taxon>
    </lineage>
</organism>
<protein>
    <recommendedName>
        <fullName evidence="4">Alpha/beta hydrolase</fullName>
    </recommendedName>
</protein>
<dbReference type="KEGG" id="tsin:OXH18_05460"/>
<name>A0A9E8ZGJ9_9CYAN</name>
<keyword evidence="1" id="KW-1133">Transmembrane helix</keyword>
<proteinExistence type="predicted"/>
<sequence>MTIVLCPGIHPPAFTESFIKGLDISPHDLLVFPTNRYPAYSVYHLVQFLQETVPKQPKQALLLIGFSAGAVAAVGAATVWQLHGSVKAVMALDGWGVPQLGTVPLYRFSHDAFTAWSSACLGGQSLAFYADPAVAHLELWRSPKTTQGWLIQNSDPAIPSPQPLTWTRTTPSTYERSTMAEVLRKLLKKYGEI</sequence>
<feature type="transmembrane region" description="Helical" evidence="1">
    <location>
        <begin position="60"/>
        <end position="80"/>
    </location>
</feature>
<keyword evidence="3" id="KW-1185">Reference proteome</keyword>
<evidence type="ECO:0008006" key="4">
    <source>
        <dbReference type="Google" id="ProtNLM"/>
    </source>
</evidence>
<keyword evidence="1" id="KW-0472">Membrane</keyword>
<dbReference type="RefSeq" id="WP_268611395.1">
    <property type="nucleotide sequence ID" value="NZ_CP113797.1"/>
</dbReference>
<accession>A0A9E8ZGJ9</accession>
<keyword evidence="1" id="KW-0812">Transmembrane</keyword>
<evidence type="ECO:0000313" key="2">
    <source>
        <dbReference type="EMBL" id="WAL61439.1"/>
    </source>
</evidence>
<dbReference type="InterPro" id="IPR029058">
    <property type="entry name" value="AB_hydrolase_fold"/>
</dbReference>
<evidence type="ECO:0000313" key="3">
    <source>
        <dbReference type="Proteomes" id="UP001163152"/>
    </source>
</evidence>
<dbReference type="Gene3D" id="3.40.50.1820">
    <property type="entry name" value="alpha/beta hydrolase"/>
    <property type="match status" value="1"/>
</dbReference>
<dbReference type="EMBL" id="CP113797">
    <property type="protein sequence ID" value="WAL61439.1"/>
    <property type="molecule type" value="Genomic_DNA"/>
</dbReference>
<gene>
    <name evidence="2" type="ORF">OXH18_05460</name>
</gene>
<dbReference type="SUPFAM" id="SSF53474">
    <property type="entry name" value="alpha/beta-Hydrolases"/>
    <property type="match status" value="1"/>
</dbReference>
<reference evidence="2" key="1">
    <citation type="submission" date="2022-12" db="EMBL/GenBank/DDBJ databases">
        <title>Polyphasic identification of a Novel Hot-Spring Cyanobacterium Ocullathermofonsia sinensis gen nov. sp. nov. and Genomic Insights on its Adaptations to the Thermal Habitat.</title>
        <authorList>
            <person name="Daroch M."/>
            <person name="Tang J."/>
            <person name="Jiang Y."/>
        </authorList>
    </citation>
    <scope>NUCLEOTIDE SEQUENCE</scope>
    <source>
        <strain evidence="2">PKUAC-SCTA174</strain>
    </source>
</reference>